<sequence>MDYFLSMGYNSHIAAFMFNVGTNLVSVKERTIWPAQEPIMGAPPRDGLPA</sequence>
<dbReference type="STRING" id="671143.DAMO_0950"/>
<protein>
    <submittedName>
        <fullName evidence="1">Uncharacterized protein</fullName>
    </submittedName>
</protein>
<dbReference type="Proteomes" id="UP000006898">
    <property type="component" value="Chromosome"/>
</dbReference>
<organism evidence="1 2">
    <name type="scientific">Methylomirabilis oxygeniifera</name>
    <dbReference type="NCBI Taxonomy" id="671143"/>
    <lineage>
        <taxon>Bacteria</taxon>
        <taxon>Candidatus Methylomirabilota</taxon>
        <taxon>Candidatus Methylomirabilia</taxon>
        <taxon>Candidatus Methylomirabilales</taxon>
        <taxon>Candidatus Methylomirabilaceae</taxon>
        <taxon>Candidatus Methylomirabilis</taxon>
    </lineage>
</organism>
<evidence type="ECO:0000313" key="2">
    <source>
        <dbReference type="Proteomes" id="UP000006898"/>
    </source>
</evidence>
<proteinExistence type="predicted"/>
<dbReference type="HOGENOM" id="CLU_3115794_0_0_0"/>
<evidence type="ECO:0000313" key="1">
    <source>
        <dbReference type="EMBL" id="CBE68011.1"/>
    </source>
</evidence>
<dbReference type="KEGG" id="mox:DAMO_0950"/>
<reference evidence="1 2" key="1">
    <citation type="journal article" date="2010" name="Nature">
        <title>Nitrite-driven anaerobic methane oxidation by oxygenic bacteria.</title>
        <authorList>
            <person name="Ettwig K.F."/>
            <person name="Butler M.K."/>
            <person name="Le Paslier D."/>
            <person name="Pelletier E."/>
            <person name="Mangenot S."/>
            <person name="Kuypers M.M.M."/>
            <person name="Schreiber F."/>
            <person name="Dutilh B.E."/>
            <person name="Zedelius J."/>
            <person name="de Beer D."/>
            <person name="Gloerich J."/>
            <person name="Wessels H.J.C.T."/>
            <person name="van Allen T."/>
            <person name="Luesken F."/>
            <person name="Wu M."/>
            <person name="van de Pas-Schoonen K.T."/>
            <person name="Op den Camp H.J.M."/>
            <person name="Janssen-Megens E.M."/>
            <person name="Francoijs K-J."/>
            <person name="Stunnenberg H."/>
            <person name="Weissenbach J."/>
            <person name="Jetten M.S.M."/>
            <person name="Strous M."/>
        </authorList>
    </citation>
    <scope>NUCLEOTIDE SEQUENCE [LARGE SCALE GENOMIC DNA]</scope>
</reference>
<name>D5MMC5_METO1</name>
<dbReference type="AlphaFoldDB" id="D5MMC5"/>
<dbReference type="EMBL" id="FP565575">
    <property type="protein sequence ID" value="CBE68011.1"/>
    <property type="molecule type" value="Genomic_DNA"/>
</dbReference>
<accession>D5MMC5</accession>
<gene>
    <name evidence="1" type="ORF">DAMO_0950</name>
</gene>